<keyword evidence="1" id="KW-0862">Zinc</keyword>
<dbReference type="OrthoDB" id="123918at2759"/>
<dbReference type="InterPro" id="IPR001878">
    <property type="entry name" value="Znf_CCHC"/>
</dbReference>
<dbReference type="SUPFAM" id="SSF56672">
    <property type="entry name" value="DNA/RNA polymerases"/>
    <property type="match status" value="1"/>
</dbReference>
<proteinExistence type="predicted"/>
<feature type="region of interest" description="Disordered" evidence="2">
    <location>
        <begin position="255"/>
        <end position="304"/>
    </location>
</feature>
<dbReference type="EMBL" id="NCKW01003428">
    <property type="protein sequence ID" value="POM76510.1"/>
    <property type="molecule type" value="Genomic_DNA"/>
</dbReference>
<comment type="caution">
    <text evidence="5">The sequence shown here is derived from an EMBL/GenBank/DDBJ whole genome shotgun (WGS) entry which is preliminary data.</text>
</comment>
<keyword evidence="1" id="KW-0479">Metal-binding</keyword>
<dbReference type="GO" id="GO:0008270">
    <property type="term" value="F:zinc ion binding"/>
    <property type="evidence" value="ECO:0007669"/>
    <property type="project" value="UniProtKB-KW"/>
</dbReference>
<dbReference type="SUPFAM" id="SSF57756">
    <property type="entry name" value="Retrovirus zinc finger-like domains"/>
    <property type="match status" value="1"/>
</dbReference>
<evidence type="ECO:0000256" key="2">
    <source>
        <dbReference type="SAM" id="MobiDB-lite"/>
    </source>
</evidence>
<dbReference type="PROSITE" id="PS50158">
    <property type="entry name" value="ZF_CCHC"/>
    <property type="match status" value="1"/>
</dbReference>
<dbReference type="AlphaFoldDB" id="A0A2P4YFB2"/>
<evidence type="ECO:0000259" key="4">
    <source>
        <dbReference type="PROSITE" id="PS50994"/>
    </source>
</evidence>
<keyword evidence="6" id="KW-1185">Reference proteome</keyword>
<dbReference type="InterPro" id="IPR057670">
    <property type="entry name" value="SH3_retrovirus"/>
</dbReference>
<dbReference type="InterPro" id="IPR043502">
    <property type="entry name" value="DNA/RNA_pol_sf"/>
</dbReference>
<dbReference type="InterPro" id="IPR013103">
    <property type="entry name" value="RVT_2"/>
</dbReference>
<dbReference type="InterPro" id="IPR012337">
    <property type="entry name" value="RNaseH-like_sf"/>
</dbReference>
<keyword evidence="1" id="KW-0863">Zinc-finger</keyword>
<protein>
    <submittedName>
        <fullName evidence="5">Integrase catalytic core protein</fullName>
    </submittedName>
</protein>
<dbReference type="Proteomes" id="UP000237271">
    <property type="component" value="Unassembled WGS sequence"/>
</dbReference>
<dbReference type="CDD" id="cd09272">
    <property type="entry name" value="RNase_HI_RT_Ty1"/>
    <property type="match status" value="1"/>
</dbReference>
<reference evidence="5 6" key="1">
    <citation type="journal article" date="2017" name="Genome Biol. Evol.">
        <title>Phytophthora megakarya and P. palmivora, closely related causal agents of cacao black pod rot, underwent increases in genome sizes and gene numbers by different mechanisms.</title>
        <authorList>
            <person name="Ali S.S."/>
            <person name="Shao J."/>
            <person name="Lary D.J."/>
            <person name="Kronmiller B."/>
            <person name="Shen D."/>
            <person name="Strem M.D."/>
            <person name="Amoako-Attah I."/>
            <person name="Akrofi A.Y."/>
            <person name="Begoude B.A."/>
            <person name="Ten Hoopen G.M."/>
            <person name="Coulibaly K."/>
            <person name="Kebe B.I."/>
            <person name="Melnick R.L."/>
            <person name="Guiltinan M.J."/>
            <person name="Tyler B.M."/>
            <person name="Meinhardt L.W."/>
            <person name="Bailey B.A."/>
        </authorList>
    </citation>
    <scope>NUCLEOTIDE SEQUENCE [LARGE SCALE GENOMIC DNA]</scope>
    <source>
        <strain evidence="6">sbr112.9</strain>
    </source>
</reference>
<accession>A0A2P4YFB2</accession>
<name>A0A2P4YFB2_9STRA</name>
<dbReference type="Pfam" id="PF07727">
    <property type="entry name" value="RVT_2"/>
    <property type="match status" value="1"/>
</dbReference>
<feature type="domain" description="Integrase catalytic" evidence="4">
    <location>
        <begin position="351"/>
        <end position="537"/>
    </location>
</feature>
<dbReference type="InterPro" id="IPR001584">
    <property type="entry name" value="Integrase_cat-core"/>
</dbReference>
<sequence>MRAGFAQMMATQPQLRAELAELRSNAMATPQLYTEIANLKSALQAAKTGAPTAPPVPPPAQIAARTTPRIKDVICRKFSGQEVYPGLGAGFEDFTLEYEQAISTETLLNQSRWTSQIKASVLVNFLEGKAARFFHSNVTQWRIEKPDFNYDDFKSKLKAEFGCRLNQVQLFQLCKRLTASKRPQDSWSEYLDYLKYVARLMTGNHSLLLLETFCANACPELASTLIAQIDRSHGNYLLEADRMLALLVDLRGDGRKRGQIGRPSTGSEPPDKRRNNTQPQNGQPRGGSNQNRHIPRNGHGQAHAAGKTVTKIVCYVCDEEGHRGPACPKLKMAKAAVKHQGQAHNAVTETTTIAPTAGESEEEGHLVANSDTIVSYLKGSCLLQTTVDGTKQSIILTNVYYYHSSNYNQVFLMHTKDEAFDKFLLFANDFQRQYDLKIKVLRTDGGGEFLNKQFNEYAARNGIRLQNTHPDTSASNGKAERFHRTLMNSARAMLWASSLPQRYWGDAVLYASYIRNRVTTRANADFKSPLAVLTGKQPRVSHILKFGSKCTVFLPCKTGRSLRKRAEKAIVLGISTTQKGYRLLIPRTKRFITSPDLQNIDKMDVQDPCTAEVLHELHGENATSNPVSVGTSNQVAQPVQMPTITDPSEEEVETGVPEDFGRPIPAGVLRRVFGKRKPTVPAEFKLPRSFIDAFVGPAHAMMIIKAADHEREPQSVAEAKRSRHWAEWKAAMDKELAELDANGTWELVQAPDGANIVTIVVLKISSLRFIIMLAAVWRVKLRQGDVPNAYLKSALDKPIYLKPPAGTTSANDRRVWLLLKGLYGLKQSGKLWNDLIDSFLQAQGFQRSQMDPCLYYLRYHDKLCVLGLYVDDILLVSQDSALSDHIMSKLTERFHIKDLGDARKCLGIWIDYTTDGITIHQEQTTLDLLAKMGMQECKTAPTPMEVNHHFFGEHGDPFHDTTLYREAIGSLLWISNCTRPDIATATNCLSRFVSCPTSVHWKGVKRILRYLKGTTNSGLFYKFGHGIASKLQTIIYSDANWAGDSSSAKSTSGSVLQINGMTISWSSRKQTTVALSTMEAEYVAACSAVQDCIAIHQLLQELGLMQQTDAVLLRVDNQSAIKSMRNVISTQRTRHLQIKYHFIRDAIANKKIQVEYCPSQQQLADVFTKATERIIFGRLCSMLRLTSHA</sequence>
<dbReference type="Gene3D" id="3.30.420.10">
    <property type="entry name" value="Ribonuclease H-like superfamily/Ribonuclease H"/>
    <property type="match status" value="1"/>
</dbReference>
<dbReference type="GO" id="GO:0003676">
    <property type="term" value="F:nucleic acid binding"/>
    <property type="evidence" value="ECO:0007669"/>
    <property type="project" value="InterPro"/>
</dbReference>
<dbReference type="GO" id="GO:0015074">
    <property type="term" value="P:DNA integration"/>
    <property type="evidence" value="ECO:0007669"/>
    <property type="project" value="InterPro"/>
</dbReference>
<evidence type="ECO:0000259" key="3">
    <source>
        <dbReference type="PROSITE" id="PS50158"/>
    </source>
</evidence>
<evidence type="ECO:0000256" key="1">
    <source>
        <dbReference type="PROSITE-ProRule" id="PRU00047"/>
    </source>
</evidence>
<dbReference type="PANTHER" id="PTHR11439:SF483">
    <property type="entry name" value="PEPTIDE SYNTHASE GLIP-LIKE, PUTATIVE (AFU_ORTHOLOGUE AFUA_3G12920)-RELATED"/>
    <property type="match status" value="1"/>
</dbReference>
<feature type="domain" description="CCHC-type" evidence="3">
    <location>
        <begin position="314"/>
        <end position="329"/>
    </location>
</feature>
<dbReference type="PANTHER" id="PTHR11439">
    <property type="entry name" value="GAG-POL-RELATED RETROTRANSPOSON"/>
    <property type="match status" value="1"/>
</dbReference>
<feature type="compositionally biased region" description="Polar residues" evidence="2">
    <location>
        <begin position="276"/>
        <end position="292"/>
    </location>
</feature>
<dbReference type="PROSITE" id="PS50994">
    <property type="entry name" value="INTEGRASE"/>
    <property type="match status" value="1"/>
</dbReference>
<evidence type="ECO:0000313" key="6">
    <source>
        <dbReference type="Proteomes" id="UP000237271"/>
    </source>
</evidence>
<dbReference type="SUPFAM" id="SSF53098">
    <property type="entry name" value="Ribonuclease H-like"/>
    <property type="match status" value="1"/>
</dbReference>
<dbReference type="InterPro" id="IPR036875">
    <property type="entry name" value="Znf_CCHC_sf"/>
</dbReference>
<gene>
    <name evidence="5" type="ORF">PHPALM_6236</name>
</gene>
<organism evidence="5 6">
    <name type="scientific">Phytophthora palmivora</name>
    <dbReference type="NCBI Taxonomy" id="4796"/>
    <lineage>
        <taxon>Eukaryota</taxon>
        <taxon>Sar</taxon>
        <taxon>Stramenopiles</taxon>
        <taxon>Oomycota</taxon>
        <taxon>Peronosporomycetes</taxon>
        <taxon>Peronosporales</taxon>
        <taxon>Peronosporaceae</taxon>
        <taxon>Phytophthora</taxon>
    </lineage>
</organism>
<dbReference type="Pfam" id="PF25597">
    <property type="entry name" value="SH3_retrovirus"/>
    <property type="match status" value="1"/>
</dbReference>
<dbReference type="InterPro" id="IPR036397">
    <property type="entry name" value="RNaseH_sf"/>
</dbReference>
<evidence type="ECO:0000313" key="5">
    <source>
        <dbReference type="EMBL" id="POM76510.1"/>
    </source>
</evidence>